<dbReference type="Proteomes" id="UP000186216">
    <property type="component" value="Unassembled WGS sequence"/>
</dbReference>
<dbReference type="Proteomes" id="UP001215549">
    <property type="component" value="Chromosome"/>
</dbReference>
<evidence type="ECO:0000313" key="3">
    <source>
        <dbReference type="Proteomes" id="UP000186216"/>
    </source>
</evidence>
<dbReference type="EMBL" id="CP067140">
    <property type="protein sequence ID" value="WCR04178.1"/>
    <property type="molecule type" value="Genomic_DNA"/>
</dbReference>
<evidence type="ECO:0000313" key="4">
    <source>
        <dbReference type="Proteomes" id="UP001215549"/>
    </source>
</evidence>
<dbReference type="AlphaFoldDB" id="A0AA46A5I9"/>
<reference evidence="2 4" key="2">
    <citation type="submission" date="2021-01" db="EMBL/GenBank/DDBJ databases">
        <title>Biogeographic distribution of Paracoccus.</title>
        <authorList>
            <person name="Hollensteiner J."/>
            <person name="Leineberger J."/>
            <person name="Brinkhoff T."/>
            <person name="Daniel R."/>
        </authorList>
    </citation>
    <scope>NUCLEOTIDE SEQUENCE [LARGE SCALE GENOMIC DNA]</scope>
    <source>
        <strain evidence="2 4">DSM 18447</strain>
    </source>
</reference>
<proteinExistence type="predicted"/>
<sequence length="92" mass="10511">MKRREDVKPKHMVCDVNTMVSAGMRRKPGHDDERTQNVYVLYAPLELEQRVLSDAGRQIEAVAFALADRIPASRTGELMELAARIQNFRVQD</sequence>
<reference evidence="1 3" key="1">
    <citation type="submission" date="2017-01" db="EMBL/GenBank/DDBJ databases">
        <authorList>
            <person name="Varghese N."/>
            <person name="Submissions S."/>
        </authorList>
    </citation>
    <scope>NUCLEOTIDE SEQUENCE [LARGE SCALE GENOMIC DNA]</scope>
    <source>
        <strain evidence="1 3">DSM 18447</strain>
    </source>
</reference>
<organism evidence="1 3">
    <name type="scientific">Paracoccus saliphilus</name>
    <dbReference type="NCBI Taxonomy" id="405559"/>
    <lineage>
        <taxon>Bacteria</taxon>
        <taxon>Pseudomonadati</taxon>
        <taxon>Pseudomonadota</taxon>
        <taxon>Alphaproteobacteria</taxon>
        <taxon>Rhodobacterales</taxon>
        <taxon>Paracoccaceae</taxon>
        <taxon>Paracoccus</taxon>
    </lineage>
</organism>
<dbReference type="EMBL" id="FTOU01000005">
    <property type="protein sequence ID" value="SIS81447.1"/>
    <property type="molecule type" value="Genomic_DNA"/>
</dbReference>
<evidence type="ECO:0000313" key="1">
    <source>
        <dbReference type="EMBL" id="SIS81447.1"/>
    </source>
</evidence>
<dbReference type="RefSeq" id="WP_141225810.1">
    <property type="nucleotide sequence ID" value="NZ_CP067140.1"/>
</dbReference>
<accession>A0AA46A5I9</accession>
<gene>
    <name evidence="2" type="ORF">JHX88_05395</name>
    <name evidence="1" type="ORF">SAMN05421772_105211</name>
</gene>
<name>A0AA46A5I9_9RHOB</name>
<protein>
    <submittedName>
        <fullName evidence="1">Uncharacterized protein</fullName>
    </submittedName>
</protein>
<evidence type="ECO:0000313" key="2">
    <source>
        <dbReference type="EMBL" id="WCR04178.1"/>
    </source>
</evidence>
<keyword evidence="4" id="KW-1185">Reference proteome</keyword>